<protein>
    <recommendedName>
        <fullName evidence="3">Outer membrane protein beta-barrel domain-containing protein</fullName>
    </recommendedName>
</protein>
<accession>A0A4S3KR45</accession>
<dbReference type="SUPFAM" id="SSF56925">
    <property type="entry name" value="OMPA-like"/>
    <property type="match status" value="1"/>
</dbReference>
<evidence type="ECO:0000259" key="3">
    <source>
        <dbReference type="Pfam" id="PF13505"/>
    </source>
</evidence>
<evidence type="ECO:0000313" key="4">
    <source>
        <dbReference type="EMBL" id="THD11430.1"/>
    </source>
</evidence>
<feature type="domain" description="Outer membrane protein beta-barrel" evidence="3">
    <location>
        <begin position="10"/>
        <end position="189"/>
    </location>
</feature>
<organism evidence="4 5">
    <name type="scientific">Metallibacterium scheffleri</name>
    <dbReference type="NCBI Taxonomy" id="993689"/>
    <lineage>
        <taxon>Bacteria</taxon>
        <taxon>Pseudomonadati</taxon>
        <taxon>Pseudomonadota</taxon>
        <taxon>Gammaproteobacteria</taxon>
        <taxon>Lysobacterales</taxon>
        <taxon>Rhodanobacteraceae</taxon>
        <taxon>Metallibacterium</taxon>
    </lineage>
</organism>
<feature type="chain" id="PRO_5020942989" description="Outer membrane protein beta-barrel domain-containing protein" evidence="2">
    <location>
        <begin position="24"/>
        <end position="190"/>
    </location>
</feature>
<feature type="signal peptide" evidence="2">
    <location>
        <begin position="1"/>
        <end position="23"/>
    </location>
</feature>
<evidence type="ECO:0000313" key="5">
    <source>
        <dbReference type="Proteomes" id="UP000307749"/>
    </source>
</evidence>
<comment type="caution">
    <text evidence="4">The sequence shown here is derived from an EMBL/GenBank/DDBJ whole genome shotgun (WGS) entry which is preliminary data.</text>
</comment>
<dbReference type="AlphaFoldDB" id="A0A4S3KR45"/>
<dbReference type="STRING" id="993689.GCA_002077135_01729"/>
<dbReference type="OrthoDB" id="5735897at2"/>
<reference evidence="4 5" key="1">
    <citation type="submission" date="2017-02" db="EMBL/GenBank/DDBJ databases">
        <title>Whole genome sequencing of Metallibacterium scheffleri DSM 24874 (T).</title>
        <authorList>
            <person name="Kumar S."/>
            <person name="Patil P."/>
            <person name="Patil P.B."/>
        </authorList>
    </citation>
    <scope>NUCLEOTIDE SEQUENCE [LARGE SCALE GENOMIC DNA]</scope>
    <source>
        <strain evidence="4 5">DSM 24874</strain>
    </source>
</reference>
<dbReference type="Gene3D" id="2.40.160.20">
    <property type="match status" value="1"/>
</dbReference>
<gene>
    <name evidence="4" type="ORF">B1806_03305</name>
</gene>
<dbReference type="Pfam" id="PF13505">
    <property type="entry name" value="OMP_b-brl"/>
    <property type="match status" value="1"/>
</dbReference>
<dbReference type="RefSeq" id="WP_081127076.1">
    <property type="nucleotide sequence ID" value="NZ_DAHXOC010000069.1"/>
</dbReference>
<proteinExistence type="predicted"/>
<evidence type="ECO:0000256" key="1">
    <source>
        <dbReference type="ARBA" id="ARBA00022729"/>
    </source>
</evidence>
<evidence type="ECO:0000256" key="2">
    <source>
        <dbReference type="SAM" id="SignalP"/>
    </source>
</evidence>
<dbReference type="InterPro" id="IPR027385">
    <property type="entry name" value="Beta-barrel_OMP"/>
</dbReference>
<dbReference type="EMBL" id="MWQO01000012">
    <property type="protein sequence ID" value="THD11430.1"/>
    <property type="molecule type" value="Genomic_DNA"/>
</dbReference>
<keyword evidence="1 2" id="KW-0732">Signal</keyword>
<sequence length="190" mass="20710">MRTRTSLALALTALLAAPLASHAADSLNGAFFTGSLGQSWYNGDTSSLGITDLHDHKTSYAATFGMRWNGWGWDVGYVDSGSFNYQIAGAPVPDRASFKLKGWTLGPNYKYMIGQHWFVGARAGLFRFNFVPNENIGKLTGTRYYAGVGGGYDFSNGVGLGLNYTYYAAKKQGYSLDFGDLMATVELRFD</sequence>
<dbReference type="InterPro" id="IPR011250">
    <property type="entry name" value="OMP/PagP_B-barrel"/>
</dbReference>
<name>A0A4S3KR45_9GAMM</name>
<dbReference type="Proteomes" id="UP000307749">
    <property type="component" value="Unassembled WGS sequence"/>
</dbReference>
<keyword evidence="5" id="KW-1185">Reference proteome</keyword>